<organism evidence="1 2">
    <name type="scientific">Dallia pectoralis</name>
    <name type="common">Alaska blackfish</name>
    <dbReference type="NCBI Taxonomy" id="75939"/>
    <lineage>
        <taxon>Eukaryota</taxon>
        <taxon>Metazoa</taxon>
        <taxon>Chordata</taxon>
        <taxon>Craniata</taxon>
        <taxon>Vertebrata</taxon>
        <taxon>Euteleostomi</taxon>
        <taxon>Actinopterygii</taxon>
        <taxon>Neopterygii</taxon>
        <taxon>Teleostei</taxon>
        <taxon>Protacanthopterygii</taxon>
        <taxon>Esociformes</taxon>
        <taxon>Umbridae</taxon>
        <taxon>Dallia</taxon>
    </lineage>
</organism>
<reference evidence="1" key="1">
    <citation type="submission" date="2021-05" db="EMBL/GenBank/DDBJ databases">
        <authorList>
            <person name="Pan Q."/>
            <person name="Jouanno E."/>
            <person name="Zahm M."/>
            <person name="Klopp C."/>
            <person name="Cabau C."/>
            <person name="Louis A."/>
            <person name="Berthelot C."/>
            <person name="Parey E."/>
            <person name="Roest Crollius H."/>
            <person name="Montfort J."/>
            <person name="Robinson-Rechavi M."/>
            <person name="Bouchez O."/>
            <person name="Lampietro C."/>
            <person name="Lopez Roques C."/>
            <person name="Donnadieu C."/>
            <person name="Postlethwait J."/>
            <person name="Bobe J."/>
            <person name="Dillon D."/>
            <person name="Chandos A."/>
            <person name="von Hippel F."/>
            <person name="Guiguen Y."/>
        </authorList>
    </citation>
    <scope>NUCLEOTIDE SEQUENCE</scope>
    <source>
        <strain evidence="1">YG-Jan2019</strain>
    </source>
</reference>
<gene>
    <name evidence="1" type="ORF">DPEC_G00243290</name>
</gene>
<evidence type="ECO:0000313" key="1">
    <source>
        <dbReference type="EMBL" id="KAJ7995316.1"/>
    </source>
</evidence>
<feature type="non-terminal residue" evidence="1">
    <location>
        <position position="1"/>
    </location>
</feature>
<protein>
    <submittedName>
        <fullName evidence="1">Uncharacterized protein</fullName>
    </submittedName>
</protein>
<sequence>LQDGVVLMKLVYRLRNEEPPKSCLDLPLQERLKVVSDFLQGRNRCRTGQGTIISWDNINNGVNLEVELSKVVVLLLYHSEINSHVDLNRLEFKFEVELASMLRFVLENEGSLYLSENLEKYLRKKPLLSFTSDVSSSPTTSTTSSSVNMFSDSESPVIRRKKGSRSVQFLDLTTVASSSVSSPLQEVINTPQFQLKKLQNQLRQERDLRDELEKDLASTSTDLEQRESQICQLQFRIEKLLREKAEQEQEPRDELQELLDKNECFRSCVFTPSLPTPQCEQLREYECTIARLEGEKEQSAALMQSLAQENQHNMEELREQLRLAMEQFQDVQEKNKAITTHLWEKEDALSQKEMTINGLEKQLQAMTSLASQRHQETLALQEELSLLKKEVNLLQEEVERRRAAEALAAEGAREKDRKVVELEMSVSDLRQQLGSVVQCVDAKSQDCERLETEVERREAQLQELSRQESSMREEATLLRREVSTNVRNLEEAQKEKEALKVELATQQNELREEVSRHQNRAAELQQSKEEQEAVIRMLNQQEEIAREEAALKLEAIQAQMQEVSSLAAAKDLQLHILREEATQLRQEISSYVSHLEQVQKENVELKEQKERAGEEANLKMEALQAQIKEVSSLTAGKDLQLCSLREEATGLQGKLAKQEQDIYHHKELLQEAHREKASVEALREELIRQQEELRRELISQQEKAAVLQKSLKAEQEALGELTVKEASAREEATQLCRDRLTHVIHLQQVQQENEELKEQAQRTRVEANLKVEALQAQMKEVSSLAAAKEVQLSSLREEATGLQGKLAEQKQDIFHHKELLQEAHREKESVEVLREELIKQQEELSGEFTIQQQKVANLQNSLKEEQEALRALTVNEGEGSIEGLLSEEHTALNEQLAKQQVELRGEVSLHQQKAIELQQSVEEKEEALRVLKEQLVKQQGDCSHRRSHLEQVQKENVELKEQKERAGEEANLKMEALQAQIKEVSSLTAGKDLQLCSLREEATGLQGKLAKQEQDIYHHKELLQEAHREKASVEALREELIRQQEELRRELISQQEKAAVLQKSLKAEQEALGELTVKEASAREEATQLCREIASHVIHLQQVQQENEELKEQAQRTRVEANLKVEALQAQMKEVSSLAAAKEVQLSSLREEATGLQGKLAEQKQDIFHHKELLQEAHREKESVEVLREELIKQQEELSGEFTIQQQKVANLQNSLKEEQEALRALTVNEVRAKEEVTRLCLEISTHVSHLDEMQKEKEALQDQGERAREEAYLKIEVLQTQMENVSSLAAAKELQLSTLRDESVLLRQENTKQAADLEVLQREKVQLEGLLSEEHTALNEQLAKQQVELRGEVSLHQQKAIELQQSVEEKEEALRVLKEQLVKQQGDCSLKKEVLQVSQAAVVQEKEAGDALRLELSLHQQRATELQKSLDEKEDALKEQEERARGEATRLSQEISTHVGNLQQVQQQKEELQMQKESARVEATLKMEALQARITEMSSLVAMKDQHLFNLREEANALQVKLAEQEQDISHHKELVQEAHREKESVRTLQKELTRQQEELREELIIQQEKAAELKQNMEDEQEALRKLTVKEASARVEATQLCQEISTHVSNLEQVRKEQEGLKEQKERAREEASLKIEALQAQMTEMSSLVAAKDQQLCNLREESILVRQENTKHAAHLEVLQREKVQLEGLLSEEHTALNEQLAKQQVELRGEVSFHQQKATELQQSVEEKEEALRVLKEQLVKQQGDCSLQKEVLQVAQAAVVQEKEAGDALRLELSLHQQRATELQNSLDEKEDALKEQEERAREEAIRFSQEISTHVGNLQQVQQQKEELQMQKESARAEATLKMEALQAQITEMSSLVAMKDQQLCTLGEEANALQGKLAEQEQDISHHKELLKESHREEESVETLQKELAKQQEELRREVSLHQLKTTELQQSVEEKEAALKELRKQENMQIEAVRLHQEISTRLEQVQKEGELKEREGRTREEVLHAQVEQMSSLAATKDLQLCSLKEEAILLRQEISMHVSHLEEVKTLKMESEGLLRKENTVLLEQLVKQKVEKGVLLEAESVAALGREKLDRQKEELMEELSVLQQEKNALVSQVLQAKQIQNELEGSVAELQAQRESSQREQRTQLDALILEKQRLLENNKVLERECGAKRLEAVLQEEQALMQEGMDGAKELERRNNELQEQLKAKTEAVEHYKAQMEKARSHYVGKKQQLVKVQEELTELQRVVEVKEHAVSAVNAEMKLLQKELDKARSTENALSTKVNTLKAQLAFAERHLRDNVSLRPENASGRTEKVQSQARQEISGDSLDLSLNDSLNTTTRPSQPEESSTPLVRSSGRLAAKRKSTEREGSLETLYFTPMNTRQINRTSTERRLESSITSLGELALDSAQRRPPTSSVKRRRTTQVINITMSKARGDDANETFYEMSSVRSNPDILGTHNTRPSSMEVSQTPGKGIPTSSDQLLNLPGYRRSTIHAAPPRSTSQFCVGTENEPEQAGDDWMRIAELQSRNQACLPHLKSSYPLESRPSLGPSFSITDDDLRTGDPSETIRRASMMPDQIQESLQSHRMSLHLGQVDSTGFSGPAYGSHRLSLMPQKASSNLSHQNTHALRASTLKRSAKDQRPNTPERGVTSCFPRPLTPKGGRFGSSNTQNRQIQSPAERRQSMAFSIDNTPQKAAAKSGFILRGMNKIRNSARKSPGHVSQTRVPRSGAAKSPRSTTGSVKSPGQGGKAQRRSPRTNNSKSPKVPTSTRKEPGPMVGNEQSRPNR</sequence>
<proteinExistence type="predicted"/>
<keyword evidence="2" id="KW-1185">Reference proteome</keyword>
<dbReference type="EMBL" id="CM055748">
    <property type="protein sequence ID" value="KAJ7995316.1"/>
    <property type="molecule type" value="Genomic_DNA"/>
</dbReference>
<name>A0ACC2FVG7_DALPE</name>
<comment type="caution">
    <text evidence="1">The sequence shown here is derived from an EMBL/GenBank/DDBJ whole genome shotgun (WGS) entry which is preliminary data.</text>
</comment>
<accession>A0ACC2FVG7</accession>
<dbReference type="Proteomes" id="UP001157502">
    <property type="component" value="Chromosome 21"/>
</dbReference>
<evidence type="ECO:0000313" key="2">
    <source>
        <dbReference type="Proteomes" id="UP001157502"/>
    </source>
</evidence>